<dbReference type="EMBL" id="JARBHB010000004">
    <property type="protein sequence ID" value="KAJ8887853.1"/>
    <property type="molecule type" value="Genomic_DNA"/>
</dbReference>
<organism evidence="1 2">
    <name type="scientific">Dryococelus australis</name>
    <dbReference type="NCBI Taxonomy" id="614101"/>
    <lineage>
        <taxon>Eukaryota</taxon>
        <taxon>Metazoa</taxon>
        <taxon>Ecdysozoa</taxon>
        <taxon>Arthropoda</taxon>
        <taxon>Hexapoda</taxon>
        <taxon>Insecta</taxon>
        <taxon>Pterygota</taxon>
        <taxon>Neoptera</taxon>
        <taxon>Polyneoptera</taxon>
        <taxon>Phasmatodea</taxon>
        <taxon>Verophasmatodea</taxon>
        <taxon>Anareolatae</taxon>
        <taxon>Phasmatidae</taxon>
        <taxon>Eurycanthinae</taxon>
        <taxon>Dryococelus</taxon>
    </lineage>
</organism>
<reference evidence="1 2" key="1">
    <citation type="submission" date="2023-02" db="EMBL/GenBank/DDBJ databases">
        <title>LHISI_Scaffold_Assembly.</title>
        <authorList>
            <person name="Stuart O.P."/>
            <person name="Cleave R."/>
            <person name="Magrath M.J.L."/>
            <person name="Mikheyev A.S."/>
        </authorList>
    </citation>
    <scope>NUCLEOTIDE SEQUENCE [LARGE SCALE GENOMIC DNA]</scope>
    <source>
        <strain evidence="1">Daus_M_001</strain>
        <tissue evidence="1">Leg muscle</tissue>
    </source>
</reference>
<accession>A0ABQ9HTZ9</accession>
<comment type="caution">
    <text evidence="1">The sequence shown here is derived from an EMBL/GenBank/DDBJ whole genome shotgun (WGS) entry which is preliminary data.</text>
</comment>
<name>A0ABQ9HTZ9_9NEOP</name>
<proteinExistence type="predicted"/>
<protein>
    <submittedName>
        <fullName evidence="1">Uncharacterized protein</fullName>
    </submittedName>
</protein>
<sequence length="75" mass="8119">MDQTLNQVGYEVLRAQAMDEFAQNEQMACESRQSIASFSAAHAMMMPPGGCCATVCMHGYLPAAPGRHLSRSLRG</sequence>
<dbReference type="Proteomes" id="UP001159363">
    <property type="component" value="Chromosome X"/>
</dbReference>
<evidence type="ECO:0000313" key="2">
    <source>
        <dbReference type="Proteomes" id="UP001159363"/>
    </source>
</evidence>
<keyword evidence="2" id="KW-1185">Reference proteome</keyword>
<evidence type="ECO:0000313" key="1">
    <source>
        <dbReference type="EMBL" id="KAJ8887853.1"/>
    </source>
</evidence>
<gene>
    <name evidence="1" type="ORF">PR048_014071</name>
</gene>